<evidence type="ECO:0000313" key="6">
    <source>
        <dbReference type="EMBL" id="WED64075.1"/>
    </source>
</evidence>
<dbReference type="PANTHER" id="PTHR33546:SF1">
    <property type="entry name" value="LARGE, MULTIFUNCTIONAL SECRETED PROTEIN"/>
    <property type="match status" value="1"/>
</dbReference>
<evidence type="ECO:0000256" key="4">
    <source>
        <dbReference type="PROSITE-ProRule" id="PRU00433"/>
    </source>
</evidence>
<dbReference type="SUPFAM" id="SSF46626">
    <property type="entry name" value="Cytochrome c"/>
    <property type="match status" value="1"/>
</dbReference>
<proteinExistence type="predicted"/>
<dbReference type="InterPro" id="IPR055557">
    <property type="entry name" value="DUF7133"/>
</dbReference>
<accession>A0AAE9ZWB5</accession>
<dbReference type="GO" id="GO:0009055">
    <property type="term" value="F:electron transfer activity"/>
    <property type="evidence" value="ECO:0007669"/>
    <property type="project" value="InterPro"/>
</dbReference>
<dbReference type="EMBL" id="CP119075">
    <property type="protein sequence ID" value="WED64075.1"/>
    <property type="molecule type" value="Genomic_DNA"/>
</dbReference>
<evidence type="ECO:0000256" key="2">
    <source>
        <dbReference type="ARBA" id="ARBA00022723"/>
    </source>
</evidence>
<dbReference type="InterPro" id="IPR009056">
    <property type="entry name" value="Cyt_c-like_dom"/>
</dbReference>
<reference evidence="6" key="1">
    <citation type="submission" date="2023-03" db="EMBL/GenBank/DDBJ databases">
        <title>Lomoglobus Profundus gen. nov., sp. nov., a novel member of the phylum Verrucomicrobia, isolated from deep-marine sediment of South China Sea.</title>
        <authorList>
            <person name="Ahmad T."/>
            <person name="Ishaq S.E."/>
            <person name="Wang F."/>
        </authorList>
    </citation>
    <scope>NUCLEOTIDE SEQUENCE</scope>
    <source>
        <strain evidence="6">LMO-M01</strain>
    </source>
</reference>
<keyword evidence="3 4" id="KW-0408">Iron</keyword>
<dbReference type="SUPFAM" id="SSF63829">
    <property type="entry name" value="Calcium-dependent phosphotriesterase"/>
    <property type="match status" value="1"/>
</dbReference>
<dbReference type="Gene3D" id="2.120.10.30">
    <property type="entry name" value="TolB, C-terminal domain"/>
    <property type="match status" value="1"/>
</dbReference>
<evidence type="ECO:0000313" key="7">
    <source>
        <dbReference type="Proteomes" id="UP001218638"/>
    </source>
</evidence>
<dbReference type="RefSeq" id="WP_330930052.1">
    <property type="nucleotide sequence ID" value="NZ_CP119075.1"/>
</dbReference>
<protein>
    <submittedName>
        <fullName evidence="6">C-type cytochrome</fullName>
    </submittedName>
</protein>
<dbReference type="Pfam" id="PF23500">
    <property type="entry name" value="DUF7133"/>
    <property type="match status" value="1"/>
</dbReference>
<dbReference type="PANTHER" id="PTHR33546">
    <property type="entry name" value="LARGE, MULTIFUNCTIONAL SECRETED PROTEIN-RELATED"/>
    <property type="match status" value="1"/>
</dbReference>
<keyword evidence="1 4" id="KW-0349">Heme</keyword>
<dbReference type="InterPro" id="IPR011989">
    <property type="entry name" value="ARM-like"/>
</dbReference>
<gene>
    <name evidence="6" type="ORF">PXH66_17190</name>
</gene>
<dbReference type="Gene3D" id="2.60.120.260">
    <property type="entry name" value="Galactose-binding domain-like"/>
    <property type="match status" value="1"/>
</dbReference>
<dbReference type="AlphaFoldDB" id="A0AAE9ZWB5"/>
<dbReference type="Gene3D" id="1.25.10.10">
    <property type="entry name" value="Leucine-rich Repeat Variant"/>
    <property type="match status" value="1"/>
</dbReference>
<keyword evidence="7" id="KW-1185">Reference proteome</keyword>
<sequence>MNALTHFCSNSSLRGSRATYLLAGLLALVGSVVPVAAQGIVPDGRPRVRPPSALSGWADWEEGEKLLERIDIPEAPILSPEQAKASFTLAPGYRIELVAHEPAVQKPIFFEFDPEGRMWVVEYQGYMRDLAGTDEGAPICRVVVLEDKDHDGYAETSTVFQDGLVMPRSLTFVKGGVLIQEPPHIWFCEDLDGDLKADRKTKVGEMGFPGNPQHTANGLRYGLDNWLHCADSPSRYRWRDGVLEEAPTVKRGQFGVTFDDKGRFFTCYQDQPLYGDYLPAEYLLRNPHFQTLYDNAAKDKSRFGVNADLAPGDANLVYPNRVTPAITLGALELRDDGRLETYTIVAGTCYYDGTQFPDDAYGNFFVPESGGHLLGRLVMENGIKPTVSRYYPAEQEFLQSTDERFRPVNARVGPDGALYIADMYHGIIEHVIFMVPWLEKQINERKLAEGDDFGRMWRIVAEDRPLSRVPPNLNAMTSPELVAMLGHANGWQRLTAQRLLVERADATAELRAYVQRAHGLGKVHALWSLDGMGALDNASRRSALRDADPVVREMGVRLSEGVAALFAEVADLVADTSPAVRLQLMLSLGSYGTPAARAAMQRLLEIDAEPLLGTAALTGLGGQELETFLEWQDQKPGLSAMLALCVLYEGDETRVDQLLGHLDDSDARREAILNALTWVQWEAPFRLPVRPTALLSLSRDETLPEGQRNRALEALQKLEWPGAERRFLDEDQLAAITDEQRELIRHGEEKFNQICAACHQGHGRGLEGVAPPLAGSEWVTGSEERAARIVLNGLYGEIEVAGTTWNLAMPGFANGGFSDEDFAGILSYIRQAWGNRAPPVDPATIASVRAASVDRVMPWRAGELLENDEAETAGVLIEPATDGSLLLPASKSTVFGRKLAYREALDVLAPWRFVEDVAEWKVSVANAGSYRVLVTLAADQVSAGNQFAVVASHDTLIGTVPDTGSYTTFAEHDAGVLKLTAGESRIVMQPHGKLRRELADVRGLKLVPVDAP</sequence>
<organism evidence="6 7">
    <name type="scientific">Synoicihabitans lomoniglobus</name>
    <dbReference type="NCBI Taxonomy" id="2909285"/>
    <lineage>
        <taxon>Bacteria</taxon>
        <taxon>Pseudomonadati</taxon>
        <taxon>Verrucomicrobiota</taxon>
        <taxon>Opitutia</taxon>
        <taxon>Opitutales</taxon>
        <taxon>Opitutaceae</taxon>
        <taxon>Synoicihabitans</taxon>
    </lineage>
</organism>
<dbReference type="KEGG" id="slom:PXH66_17190"/>
<dbReference type="Proteomes" id="UP001218638">
    <property type="component" value="Chromosome"/>
</dbReference>
<evidence type="ECO:0000256" key="3">
    <source>
        <dbReference type="ARBA" id="ARBA00023004"/>
    </source>
</evidence>
<evidence type="ECO:0000259" key="5">
    <source>
        <dbReference type="PROSITE" id="PS51007"/>
    </source>
</evidence>
<dbReference type="GO" id="GO:0020037">
    <property type="term" value="F:heme binding"/>
    <property type="evidence" value="ECO:0007669"/>
    <property type="project" value="InterPro"/>
</dbReference>
<keyword evidence="2 4" id="KW-0479">Metal-binding</keyword>
<evidence type="ECO:0000256" key="1">
    <source>
        <dbReference type="ARBA" id="ARBA00022617"/>
    </source>
</evidence>
<feature type="domain" description="Cytochrome c" evidence="5">
    <location>
        <begin position="742"/>
        <end position="833"/>
    </location>
</feature>
<dbReference type="InterPro" id="IPR036909">
    <property type="entry name" value="Cyt_c-like_dom_sf"/>
</dbReference>
<dbReference type="Gene3D" id="1.10.760.10">
    <property type="entry name" value="Cytochrome c-like domain"/>
    <property type="match status" value="1"/>
</dbReference>
<dbReference type="GO" id="GO:0046872">
    <property type="term" value="F:metal ion binding"/>
    <property type="evidence" value="ECO:0007669"/>
    <property type="project" value="UniProtKB-KW"/>
</dbReference>
<dbReference type="InterPro" id="IPR011042">
    <property type="entry name" value="6-blade_b-propeller_TolB-like"/>
</dbReference>
<name>A0AAE9ZWB5_9BACT</name>
<dbReference type="PROSITE" id="PS51007">
    <property type="entry name" value="CYTC"/>
    <property type="match status" value="1"/>
</dbReference>
<dbReference type="Pfam" id="PF13442">
    <property type="entry name" value="Cytochrome_CBB3"/>
    <property type="match status" value="1"/>
</dbReference>